<name>A0A6A7AGI3_9PLEO</name>
<dbReference type="OrthoDB" id="3801165at2759"/>
<organism evidence="1 2">
    <name type="scientific">Ophiobolus disseminans</name>
    <dbReference type="NCBI Taxonomy" id="1469910"/>
    <lineage>
        <taxon>Eukaryota</taxon>
        <taxon>Fungi</taxon>
        <taxon>Dikarya</taxon>
        <taxon>Ascomycota</taxon>
        <taxon>Pezizomycotina</taxon>
        <taxon>Dothideomycetes</taxon>
        <taxon>Pleosporomycetidae</taxon>
        <taxon>Pleosporales</taxon>
        <taxon>Pleosporineae</taxon>
        <taxon>Phaeosphaeriaceae</taxon>
        <taxon>Ophiobolus</taxon>
    </lineage>
</organism>
<dbReference type="EMBL" id="MU006217">
    <property type="protein sequence ID" value="KAF2832411.1"/>
    <property type="molecule type" value="Genomic_DNA"/>
</dbReference>
<sequence length="154" mass="17940">MRIAASWTNGLERKRGYNGPYKPEDKDYCSEFVTEKKSQDDCRYAYRKIVMQKLRDHAFCITFYRCVGYMVIGGKYLDALDVEKASGLAHEEWEKHGPAWAMQFSIYKEKKEREATQKEKKQDAEMSLKNDEWMDKLGSMGMSDDVPVAARRAV</sequence>
<gene>
    <name evidence="1" type="ORF">CC86DRAFT_401176</name>
</gene>
<reference evidence="1" key="1">
    <citation type="journal article" date="2020" name="Stud. Mycol.">
        <title>101 Dothideomycetes genomes: a test case for predicting lifestyles and emergence of pathogens.</title>
        <authorList>
            <person name="Haridas S."/>
            <person name="Albert R."/>
            <person name="Binder M."/>
            <person name="Bloem J."/>
            <person name="Labutti K."/>
            <person name="Salamov A."/>
            <person name="Andreopoulos B."/>
            <person name="Baker S."/>
            <person name="Barry K."/>
            <person name="Bills G."/>
            <person name="Bluhm B."/>
            <person name="Cannon C."/>
            <person name="Castanera R."/>
            <person name="Culley D."/>
            <person name="Daum C."/>
            <person name="Ezra D."/>
            <person name="Gonzalez J."/>
            <person name="Henrissat B."/>
            <person name="Kuo A."/>
            <person name="Liang C."/>
            <person name="Lipzen A."/>
            <person name="Lutzoni F."/>
            <person name="Magnuson J."/>
            <person name="Mondo S."/>
            <person name="Nolan M."/>
            <person name="Ohm R."/>
            <person name="Pangilinan J."/>
            <person name="Park H.-J."/>
            <person name="Ramirez L."/>
            <person name="Alfaro M."/>
            <person name="Sun H."/>
            <person name="Tritt A."/>
            <person name="Yoshinaga Y."/>
            <person name="Zwiers L.-H."/>
            <person name="Turgeon B."/>
            <person name="Goodwin S."/>
            <person name="Spatafora J."/>
            <person name="Crous P."/>
            <person name="Grigoriev I."/>
        </authorList>
    </citation>
    <scope>NUCLEOTIDE SEQUENCE</scope>
    <source>
        <strain evidence="1">CBS 113818</strain>
    </source>
</reference>
<protein>
    <submittedName>
        <fullName evidence="1">Uncharacterized protein</fullName>
    </submittedName>
</protein>
<accession>A0A6A7AGI3</accession>
<keyword evidence="2" id="KW-1185">Reference proteome</keyword>
<dbReference type="Proteomes" id="UP000799424">
    <property type="component" value="Unassembled WGS sequence"/>
</dbReference>
<evidence type="ECO:0000313" key="2">
    <source>
        <dbReference type="Proteomes" id="UP000799424"/>
    </source>
</evidence>
<proteinExistence type="predicted"/>
<dbReference type="AlphaFoldDB" id="A0A6A7AGI3"/>
<evidence type="ECO:0000313" key="1">
    <source>
        <dbReference type="EMBL" id="KAF2832411.1"/>
    </source>
</evidence>